<protein>
    <submittedName>
        <fullName evidence="1">Uncharacterized protein</fullName>
    </submittedName>
</protein>
<organism evidence="1 2">
    <name type="scientific">Flavobacterium gillisiae</name>
    <dbReference type="NCBI Taxonomy" id="150146"/>
    <lineage>
        <taxon>Bacteria</taxon>
        <taxon>Pseudomonadati</taxon>
        <taxon>Bacteroidota</taxon>
        <taxon>Flavobacteriia</taxon>
        <taxon>Flavobacteriales</taxon>
        <taxon>Flavobacteriaceae</taxon>
        <taxon>Flavobacterium</taxon>
    </lineage>
</organism>
<dbReference type="EMBL" id="FNRD01000003">
    <property type="protein sequence ID" value="SEA32489.1"/>
    <property type="molecule type" value="Genomic_DNA"/>
</dbReference>
<evidence type="ECO:0000313" key="1">
    <source>
        <dbReference type="EMBL" id="SEA32489.1"/>
    </source>
</evidence>
<evidence type="ECO:0000313" key="2">
    <source>
        <dbReference type="Proteomes" id="UP000198951"/>
    </source>
</evidence>
<gene>
    <name evidence="1" type="ORF">SAMN05443667_103251</name>
</gene>
<keyword evidence="2" id="KW-1185">Reference proteome</keyword>
<sequence>MTFDLVINIDYANFVLPSSFDCSVFKKYISYKFLPFLFFDEFGI</sequence>
<reference evidence="2" key="1">
    <citation type="submission" date="2016-10" db="EMBL/GenBank/DDBJ databases">
        <authorList>
            <person name="Varghese N."/>
            <person name="Submissions S."/>
        </authorList>
    </citation>
    <scope>NUCLEOTIDE SEQUENCE [LARGE SCALE GENOMIC DNA]</scope>
    <source>
        <strain evidence="2">DSM 22376</strain>
    </source>
</reference>
<accession>A0A1H4A923</accession>
<proteinExistence type="predicted"/>
<name>A0A1H4A923_9FLAO</name>
<dbReference type="AlphaFoldDB" id="A0A1H4A923"/>
<dbReference type="Proteomes" id="UP000198951">
    <property type="component" value="Unassembled WGS sequence"/>
</dbReference>